<comment type="caution">
    <text evidence="1">The sequence shown here is derived from an EMBL/GenBank/DDBJ whole genome shotgun (WGS) entry which is preliminary data.</text>
</comment>
<organism evidence="1 2">
    <name type="scientific">Paraburkholderia phymatum</name>
    <dbReference type="NCBI Taxonomy" id="148447"/>
    <lineage>
        <taxon>Bacteria</taxon>
        <taxon>Pseudomonadati</taxon>
        <taxon>Pseudomonadota</taxon>
        <taxon>Betaproteobacteria</taxon>
        <taxon>Burkholderiales</taxon>
        <taxon>Burkholderiaceae</taxon>
        <taxon>Paraburkholderia</taxon>
    </lineage>
</organism>
<reference evidence="1" key="1">
    <citation type="submission" date="2024-07" db="EMBL/GenBank/DDBJ databases">
        <title>A survey of Mimosa microsymbionts across Brazilian biomes reveals a high diversity of Paraburkholderia nodulating endemic species, but also that Cupriavidus is common as a symbiont of widespread species.</title>
        <authorList>
            <person name="Rouws L."/>
            <person name="Barauna A."/>
            <person name="Beukes C."/>
            <person name="Rouws J.R.C."/>
            <person name="De Faria S.M."/>
            <person name="Gross E."/>
            <person name="Bueno Dos Reis Junior F."/>
            <person name="Simon M.F."/>
            <person name="Maluk M."/>
            <person name="Odee D.W."/>
            <person name="Kenicer G."/>
            <person name="Young J.P.W."/>
            <person name="Reis V.M."/>
            <person name="Zilli J."/>
            <person name="James E.K."/>
        </authorList>
    </citation>
    <scope>NUCLEOTIDE SEQUENCE</scope>
    <source>
        <strain evidence="1">EG181B</strain>
    </source>
</reference>
<evidence type="ECO:0000313" key="2">
    <source>
        <dbReference type="Proteomes" id="UP001558850"/>
    </source>
</evidence>
<dbReference type="Proteomes" id="UP001558850">
    <property type="component" value="Unassembled WGS sequence"/>
</dbReference>
<gene>
    <name evidence="1" type="ORF">AB4Y32_31560</name>
</gene>
<dbReference type="EMBL" id="JBFRCH010000029">
    <property type="protein sequence ID" value="MEX3936274.1"/>
    <property type="molecule type" value="Genomic_DNA"/>
</dbReference>
<accession>A0ACC6U9N9</accession>
<keyword evidence="2" id="KW-1185">Reference proteome</keyword>
<sequence>MKALNIYIRDHIKSNVPDDSAPRQKMSNGTMNKRLIYRQCEIDFQLELSRGASCIASCETEASLRDQVEETVHSFLQIHGPSRFAEFRGSLANKLIARGRRDAALFVASYPLPAQAMS</sequence>
<evidence type="ECO:0000313" key="1">
    <source>
        <dbReference type="EMBL" id="MEX3936274.1"/>
    </source>
</evidence>
<proteinExistence type="predicted"/>
<name>A0ACC6U9N9_9BURK</name>
<protein>
    <submittedName>
        <fullName evidence="1">Uncharacterized protein</fullName>
    </submittedName>
</protein>